<keyword evidence="4" id="KW-1185">Reference proteome</keyword>
<proteinExistence type="inferred from homology"/>
<dbReference type="EMBL" id="JBHTLK010000222">
    <property type="protein sequence ID" value="MFD1151260.1"/>
    <property type="molecule type" value="Genomic_DNA"/>
</dbReference>
<evidence type="ECO:0000256" key="2">
    <source>
        <dbReference type="SAM" id="MobiDB-lite"/>
    </source>
</evidence>
<comment type="similarity">
    <text evidence="1">Belongs to the phD/YefM antitoxin family.</text>
</comment>
<dbReference type="InterPro" id="IPR036165">
    <property type="entry name" value="YefM-like_sf"/>
</dbReference>
<name>A0ABW3R394_9PSEU</name>
<dbReference type="RefSeq" id="WP_380728117.1">
    <property type="nucleotide sequence ID" value="NZ_JBHTLK010000222.1"/>
</dbReference>
<evidence type="ECO:0000313" key="4">
    <source>
        <dbReference type="Proteomes" id="UP001597168"/>
    </source>
</evidence>
<accession>A0ABW3R394</accession>
<reference evidence="4" key="1">
    <citation type="journal article" date="2019" name="Int. J. Syst. Evol. Microbiol.">
        <title>The Global Catalogue of Microorganisms (GCM) 10K type strain sequencing project: providing services to taxonomists for standard genome sequencing and annotation.</title>
        <authorList>
            <consortium name="The Broad Institute Genomics Platform"/>
            <consortium name="The Broad Institute Genome Sequencing Center for Infectious Disease"/>
            <person name="Wu L."/>
            <person name="Ma J."/>
        </authorList>
    </citation>
    <scope>NUCLEOTIDE SEQUENCE [LARGE SCALE GENOMIC DNA]</scope>
    <source>
        <strain evidence="4">CCUG 60214</strain>
    </source>
</reference>
<evidence type="ECO:0000256" key="1">
    <source>
        <dbReference type="ARBA" id="ARBA00009981"/>
    </source>
</evidence>
<comment type="caution">
    <text evidence="3">The sequence shown here is derived from an EMBL/GenBank/DDBJ whole genome shotgun (WGS) entry which is preliminary data.</text>
</comment>
<evidence type="ECO:0000313" key="3">
    <source>
        <dbReference type="EMBL" id="MFD1151260.1"/>
    </source>
</evidence>
<dbReference type="SUPFAM" id="SSF143120">
    <property type="entry name" value="YefM-like"/>
    <property type="match status" value="1"/>
</dbReference>
<feature type="compositionally biased region" description="Acidic residues" evidence="2">
    <location>
        <begin position="81"/>
        <end position="92"/>
    </location>
</feature>
<sequence>MKVISAQQFHDNPAEVFEAVEAGETYQVTQNGEEILELSPPTQRRGLITAEVIERLRHLPRVDYAEMRREADEFFGNEDRLGDDDPWEPSRG</sequence>
<dbReference type="Proteomes" id="UP001597168">
    <property type="component" value="Unassembled WGS sequence"/>
</dbReference>
<organism evidence="3 4">
    <name type="scientific">Saccharothrix hoggarensis</name>
    <dbReference type="NCBI Taxonomy" id="913853"/>
    <lineage>
        <taxon>Bacteria</taxon>
        <taxon>Bacillati</taxon>
        <taxon>Actinomycetota</taxon>
        <taxon>Actinomycetes</taxon>
        <taxon>Pseudonocardiales</taxon>
        <taxon>Pseudonocardiaceae</taxon>
        <taxon>Saccharothrix</taxon>
    </lineage>
</organism>
<feature type="region of interest" description="Disordered" evidence="2">
    <location>
        <begin position="72"/>
        <end position="92"/>
    </location>
</feature>
<protein>
    <submittedName>
        <fullName evidence="3">Type II toxin-antitoxin system Phd/YefM family antitoxin</fullName>
    </submittedName>
</protein>
<gene>
    <name evidence="3" type="ORF">ACFQ3T_29365</name>
</gene>